<evidence type="ECO:0000256" key="4">
    <source>
        <dbReference type="ARBA" id="ARBA00022679"/>
    </source>
</evidence>
<dbReference type="NCBIfam" id="TIGR00091">
    <property type="entry name" value="tRNA (guanosine(46)-N7)-methyltransferase TrmB"/>
    <property type="match status" value="1"/>
</dbReference>
<dbReference type="InterPro" id="IPR055361">
    <property type="entry name" value="tRNA_methyltr_TrmB_bact"/>
</dbReference>
<organism evidence="8 9">
    <name type="scientific">Mesomycoplasma hyorhinis SK76</name>
    <dbReference type="NCBI Taxonomy" id="1118964"/>
    <lineage>
        <taxon>Bacteria</taxon>
        <taxon>Bacillati</taxon>
        <taxon>Mycoplasmatota</taxon>
        <taxon>Mycoplasmoidales</taxon>
        <taxon>Metamycoplasmataceae</taxon>
        <taxon>Mesomycoplasma</taxon>
    </lineage>
</organism>
<feature type="binding site" evidence="7">
    <location>
        <position position="34"/>
    </location>
    <ligand>
        <name>S-adenosyl-L-methionine</name>
        <dbReference type="ChEBI" id="CHEBI:59789"/>
    </ligand>
</feature>
<reference evidence="8 9" key="1">
    <citation type="journal article" date="2013" name="Genome Announc.">
        <title>Complete Genome Sequence of Mycoplasma hyorhinis Strain SK76.</title>
        <authorList>
            <person name="Goodison S."/>
            <person name="Urquidi V."/>
            <person name="Kumar D."/>
            <person name="Reyes L."/>
            <person name="Rosser C.J."/>
        </authorList>
    </citation>
    <scope>NUCLEOTIDE SEQUENCE [LARGE SCALE GENOMIC DNA]</scope>
    <source>
        <strain evidence="8 9">SK76</strain>
    </source>
</reference>
<comment type="similarity">
    <text evidence="7">Belongs to the class I-like SAM-binding methyltransferase superfamily. TrmB family.</text>
</comment>
<feature type="binding site" evidence="7">
    <location>
        <position position="86"/>
    </location>
    <ligand>
        <name>S-adenosyl-L-methionine</name>
        <dbReference type="ChEBI" id="CHEBI:59789"/>
    </ligand>
</feature>
<evidence type="ECO:0000256" key="2">
    <source>
        <dbReference type="ARBA" id="ARBA00003015"/>
    </source>
</evidence>
<dbReference type="Pfam" id="PF02390">
    <property type="entry name" value="Methyltransf_4"/>
    <property type="match status" value="1"/>
</dbReference>
<dbReference type="PANTHER" id="PTHR23417:SF14">
    <property type="entry name" value="PENTACOTRIPEPTIDE-REPEAT REGION OF PRORP DOMAIN-CONTAINING PROTEIN"/>
    <property type="match status" value="1"/>
</dbReference>
<dbReference type="EMBL" id="CP003914">
    <property type="protein sequence ID" value="AFX73967.1"/>
    <property type="molecule type" value="Genomic_DNA"/>
</dbReference>
<proteinExistence type="inferred from homology"/>
<evidence type="ECO:0000256" key="7">
    <source>
        <dbReference type="HAMAP-Rule" id="MF_01057"/>
    </source>
</evidence>
<keyword evidence="6 7" id="KW-0819">tRNA processing</keyword>
<evidence type="ECO:0000256" key="5">
    <source>
        <dbReference type="ARBA" id="ARBA00022691"/>
    </source>
</evidence>
<dbReference type="SUPFAM" id="SSF53335">
    <property type="entry name" value="S-adenosyl-L-methionine-dependent methyltransferases"/>
    <property type="match status" value="1"/>
</dbReference>
<sequence length="201" mass="23511">MRLKKIPDALEQLRQSNFLIENFPLQIDANWIVEIGMGKGDMLVELARLNPDKKFLGIEKFDSAAVKAIKKAKKYNLTNFFIICSDVKDILEKISGTTDLIWLTFSDPWPKKRHLKRRLTYKDFLVIYKNLLSKEGILKLKTDNDGFFEYSLESLTEFGAQILYKTTNLHADAKNEDNIFTDYEIKWSQKDKNINYLEAKF</sequence>
<dbReference type="Proteomes" id="UP000009399">
    <property type="component" value="Chromosome"/>
</dbReference>
<dbReference type="PROSITE" id="PS51625">
    <property type="entry name" value="SAM_MT_TRMB"/>
    <property type="match status" value="1"/>
</dbReference>
<evidence type="ECO:0000313" key="9">
    <source>
        <dbReference type="Proteomes" id="UP000009399"/>
    </source>
</evidence>
<dbReference type="GeneID" id="93248178"/>
<accession>A0AAI8AM27</accession>
<dbReference type="InterPro" id="IPR003358">
    <property type="entry name" value="tRNA_(Gua-N-7)_MeTrfase_Trmb"/>
</dbReference>
<keyword evidence="3 7" id="KW-0489">Methyltransferase</keyword>
<comment type="pathway">
    <text evidence="7">tRNA modification; N(7)-methylguanine-tRNA biosynthesis.</text>
</comment>
<feature type="binding site" evidence="7">
    <location>
        <position position="111"/>
    </location>
    <ligand>
        <name>substrate</name>
    </ligand>
</feature>
<comment type="function">
    <text evidence="2 7">Catalyzes the formation of N(7)-methylguanine at position 46 (m7G46) in tRNA.</text>
</comment>
<feature type="binding site" evidence="7">
    <location>
        <position position="59"/>
    </location>
    <ligand>
        <name>S-adenosyl-L-methionine</name>
        <dbReference type="ChEBI" id="CHEBI:59789"/>
    </ligand>
</feature>
<evidence type="ECO:0000313" key="8">
    <source>
        <dbReference type="EMBL" id="AFX73967.1"/>
    </source>
</evidence>
<keyword evidence="5 7" id="KW-0949">S-adenosyl-L-methionine</keyword>
<dbReference type="AlphaFoldDB" id="A0AAI8AM27"/>
<feature type="binding site" evidence="7">
    <location>
        <begin position="181"/>
        <end position="184"/>
    </location>
    <ligand>
        <name>substrate</name>
    </ligand>
</feature>
<dbReference type="GO" id="GO:0043527">
    <property type="term" value="C:tRNA methyltransferase complex"/>
    <property type="evidence" value="ECO:0007669"/>
    <property type="project" value="TreeGrafter"/>
</dbReference>
<dbReference type="GO" id="GO:0008176">
    <property type="term" value="F:tRNA (guanine(46)-N7)-methyltransferase activity"/>
    <property type="evidence" value="ECO:0007669"/>
    <property type="project" value="UniProtKB-UniRule"/>
</dbReference>
<dbReference type="HAMAP" id="MF_01057">
    <property type="entry name" value="tRNA_methyltr_TrmB"/>
    <property type="match status" value="1"/>
</dbReference>
<evidence type="ECO:0000256" key="3">
    <source>
        <dbReference type="ARBA" id="ARBA00022603"/>
    </source>
</evidence>
<protein>
    <recommendedName>
        <fullName evidence="7">tRNA (guanine-N(7)-)-methyltransferase</fullName>
        <ecNumber evidence="7">2.1.1.33</ecNumber>
    </recommendedName>
    <alternativeName>
        <fullName evidence="7">tRNA (guanine(46)-N(7))-methyltransferase</fullName>
    </alternativeName>
    <alternativeName>
        <fullName evidence="7">tRNA(m7G46)-methyltransferase</fullName>
    </alternativeName>
</protein>
<keyword evidence="4 7" id="KW-0808">Transferase</keyword>
<feature type="binding site" evidence="7">
    <location>
        <position position="107"/>
    </location>
    <ligand>
        <name>S-adenosyl-L-methionine</name>
        <dbReference type="ChEBI" id="CHEBI:59789"/>
    </ligand>
</feature>
<comment type="catalytic activity">
    <reaction evidence="1 7">
        <text>guanosine(46) in tRNA + S-adenosyl-L-methionine = N(7)-methylguanosine(46) in tRNA + S-adenosyl-L-homocysteine</text>
        <dbReference type="Rhea" id="RHEA:42708"/>
        <dbReference type="Rhea" id="RHEA-COMP:10188"/>
        <dbReference type="Rhea" id="RHEA-COMP:10189"/>
        <dbReference type="ChEBI" id="CHEBI:57856"/>
        <dbReference type="ChEBI" id="CHEBI:59789"/>
        <dbReference type="ChEBI" id="CHEBI:74269"/>
        <dbReference type="ChEBI" id="CHEBI:74480"/>
        <dbReference type="EC" id="2.1.1.33"/>
    </reaction>
</comment>
<dbReference type="NCBIfam" id="NF001080">
    <property type="entry name" value="PRK00121.2-2"/>
    <property type="match status" value="1"/>
</dbReference>
<evidence type="ECO:0000256" key="6">
    <source>
        <dbReference type="ARBA" id="ARBA00022694"/>
    </source>
</evidence>
<dbReference type="InterPro" id="IPR029063">
    <property type="entry name" value="SAM-dependent_MTases_sf"/>
</dbReference>
<dbReference type="KEGG" id="mhs:MOS_035"/>
<dbReference type="EC" id="2.1.1.33" evidence="7"/>
<dbReference type="RefSeq" id="WP_013301868.1">
    <property type="nucleotide sequence ID" value="NC_019552.1"/>
</dbReference>
<dbReference type="PANTHER" id="PTHR23417">
    <property type="entry name" value="3-DEOXY-D-MANNO-OCTULOSONIC-ACID TRANSFERASE/TRNA GUANINE-N 7 - -METHYLTRANSFERASE"/>
    <property type="match status" value="1"/>
</dbReference>
<evidence type="ECO:0000256" key="1">
    <source>
        <dbReference type="ARBA" id="ARBA00000142"/>
    </source>
</evidence>
<dbReference type="Gene3D" id="3.40.50.150">
    <property type="entry name" value="Vaccinia Virus protein VP39"/>
    <property type="match status" value="1"/>
</dbReference>
<gene>
    <name evidence="7" type="primary">trmB</name>
    <name evidence="8" type="ORF">MOS_035</name>
</gene>
<name>A0AAI8AM27_MESHY</name>
<comment type="caution">
    <text evidence="7">Lacks conserved residue(s) required for the propagation of feature annotation.</text>
</comment>
<feature type="binding site" evidence="7">
    <location>
        <position position="143"/>
    </location>
    <ligand>
        <name>substrate</name>
    </ligand>
</feature>